<evidence type="ECO:0000259" key="9">
    <source>
        <dbReference type="SMART" id="SM01002"/>
    </source>
</evidence>
<evidence type="ECO:0000256" key="5">
    <source>
        <dbReference type="ARBA" id="ARBA00022857"/>
    </source>
</evidence>
<keyword evidence="4" id="KW-0547">Nucleotide-binding</keyword>
<keyword evidence="5" id="KW-0521">NADP</keyword>
<keyword evidence="6" id="KW-1278">Translocase</keyword>
<dbReference type="PANTHER" id="PTHR10160:SF19">
    <property type="entry name" value="PROTON-TRANSLOCATING NAD(P)(+) TRANSHYDROGENASE"/>
    <property type="match status" value="1"/>
</dbReference>
<evidence type="ECO:0000256" key="4">
    <source>
        <dbReference type="ARBA" id="ARBA00022741"/>
    </source>
</evidence>
<dbReference type="SUPFAM" id="SSF51735">
    <property type="entry name" value="NAD(P)-binding Rossmann-fold domains"/>
    <property type="match status" value="1"/>
</dbReference>
<evidence type="ECO:0000256" key="8">
    <source>
        <dbReference type="ARBA" id="ARBA00048202"/>
    </source>
</evidence>
<dbReference type="AlphaFoldDB" id="A0A9X2L9A4"/>
<dbReference type="Pfam" id="PF05222">
    <property type="entry name" value="AlaDh_PNT_N"/>
    <property type="match status" value="1"/>
</dbReference>
<dbReference type="SUPFAM" id="SSF52283">
    <property type="entry name" value="Formate/glycerate dehydrogenase catalytic domain-like"/>
    <property type="match status" value="1"/>
</dbReference>
<dbReference type="GO" id="GO:0006740">
    <property type="term" value="P:NADPH regeneration"/>
    <property type="evidence" value="ECO:0007669"/>
    <property type="project" value="TreeGrafter"/>
</dbReference>
<organism evidence="11 12">
    <name type="scientific">Parvularcula maris</name>
    <dbReference type="NCBI Taxonomy" id="2965077"/>
    <lineage>
        <taxon>Bacteria</taxon>
        <taxon>Pseudomonadati</taxon>
        <taxon>Pseudomonadota</taxon>
        <taxon>Alphaproteobacteria</taxon>
        <taxon>Parvularculales</taxon>
        <taxon>Parvularculaceae</taxon>
        <taxon>Parvularcula</taxon>
    </lineage>
</organism>
<feature type="domain" description="Alanine dehydrogenase/pyridine nucleotide transhydrogenase NAD(H)-binding" evidence="9">
    <location>
        <begin position="143"/>
        <end position="301"/>
    </location>
</feature>
<dbReference type="InterPro" id="IPR008143">
    <property type="entry name" value="Ala_DH/PNT_CS2"/>
</dbReference>
<dbReference type="GO" id="GO:0050661">
    <property type="term" value="F:NADP binding"/>
    <property type="evidence" value="ECO:0007669"/>
    <property type="project" value="TreeGrafter"/>
</dbReference>
<evidence type="ECO:0000313" key="11">
    <source>
        <dbReference type="EMBL" id="MCQ8185397.1"/>
    </source>
</evidence>
<accession>A0A9X2L9A4</accession>
<dbReference type="GO" id="GO:0008750">
    <property type="term" value="F:proton-translocating NAD(P)+ transhydrogenase activity"/>
    <property type="evidence" value="ECO:0007669"/>
    <property type="project" value="UniProtKB-EC"/>
</dbReference>
<keyword evidence="12" id="KW-1185">Reference proteome</keyword>
<keyword evidence="7" id="KW-0520">NAD</keyword>
<evidence type="ECO:0000256" key="6">
    <source>
        <dbReference type="ARBA" id="ARBA00022967"/>
    </source>
</evidence>
<reference evidence="11" key="1">
    <citation type="submission" date="2022-07" db="EMBL/GenBank/DDBJ databases">
        <title>Parvularcula maris sp. nov., an algicidal bacterium isolated from seawater.</title>
        <authorList>
            <person name="Li F."/>
        </authorList>
    </citation>
    <scope>NUCLEOTIDE SEQUENCE</scope>
    <source>
        <strain evidence="11">BGMRC 0090</strain>
    </source>
</reference>
<comment type="catalytic activity">
    <reaction evidence="8">
        <text>NAD(+) + NADPH + H(+)(in) = NADH + NADP(+) + H(+)(out)</text>
        <dbReference type="Rhea" id="RHEA:47992"/>
        <dbReference type="ChEBI" id="CHEBI:15378"/>
        <dbReference type="ChEBI" id="CHEBI:57540"/>
        <dbReference type="ChEBI" id="CHEBI:57783"/>
        <dbReference type="ChEBI" id="CHEBI:57945"/>
        <dbReference type="ChEBI" id="CHEBI:58349"/>
        <dbReference type="EC" id="7.1.1.1"/>
    </reaction>
</comment>
<evidence type="ECO:0000256" key="7">
    <source>
        <dbReference type="ARBA" id="ARBA00023027"/>
    </source>
</evidence>
<protein>
    <recommendedName>
        <fullName evidence="3">proton-translocating NAD(P)(+) transhydrogenase</fullName>
        <ecNumber evidence="3">7.1.1.1</ecNumber>
    </recommendedName>
</protein>
<evidence type="ECO:0000256" key="3">
    <source>
        <dbReference type="ARBA" id="ARBA00012943"/>
    </source>
</evidence>
<dbReference type="EC" id="7.1.1.1" evidence="3"/>
<dbReference type="SMART" id="SM01003">
    <property type="entry name" value="AlaDh_PNT_N"/>
    <property type="match status" value="1"/>
</dbReference>
<dbReference type="Pfam" id="PF01262">
    <property type="entry name" value="AlaDh_PNT_C"/>
    <property type="match status" value="1"/>
</dbReference>
<dbReference type="InterPro" id="IPR036291">
    <property type="entry name" value="NAD(P)-bd_dom_sf"/>
</dbReference>
<gene>
    <name evidence="11" type="ORF">NOG11_08320</name>
</gene>
<feature type="domain" description="Alanine dehydrogenase/pyridine nucleotide transhydrogenase N-terminal" evidence="10">
    <location>
        <begin position="7"/>
        <end position="134"/>
    </location>
</feature>
<dbReference type="SMART" id="SM01002">
    <property type="entry name" value="AlaDh_PNT_C"/>
    <property type="match status" value="1"/>
</dbReference>
<evidence type="ECO:0000259" key="10">
    <source>
        <dbReference type="SMART" id="SM01003"/>
    </source>
</evidence>
<dbReference type="GO" id="GO:0005886">
    <property type="term" value="C:plasma membrane"/>
    <property type="evidence" value="ECO:0007669"/>
    <property type="project" value="TreeGrafter"/>
</dbReference>
<dbReference type="PROSITE" id="PS00837">
    <property type="entry name" value="ALADH_PNT_2"/>
    <property type="match status" value="1"/>
</dbReference>
<evidence type="ECO:0000313" key="12">
    <source>
        <dbReference type="Proteomes" id="UP001142610"/>
    </source>
</evidence>
<evidence type="ECO:0000256" key="2">
    <source>
        <dbReference type="ARBA" id="ARBA00005689"/>
    </source>
</evidence>
<dbReference type="EMBL" id="JANIBC010000005">
    <property type="protein sequence ID" value="MCQ8185397.1"/>
    <property type="molecule type" value="Genomic_DNA"/>
</dbReference>
<name>A0A9X2L9A4_9PROT</name>
<dbReference type="RefSeq" id="WP_256619283.1">
    <property type="nucleotide sequence ID" value="NZ_JANIBC010000005.1"/>
</dbReference>
<proteinExistence type="inferred from homology"/>
<sequence length="364" mass="37621">MKLAGMIAADENRSPLTPDTAKKLKGLGYDVAIEPGLGAEAGLPDRAFTDAGAEVSADAVKGADVVLVAGPPDEAQLGKVARGARLVGVLDPYDNPDRLAALAHGGIDAFALELLPRITRAQAMDVLSSQANLAGYKAVVDAASHYRRAFPMMMTAAGTVPPAKAFVMGAGVAGLQAIATARRLGAVVSATDVRAAAGEQVQSLGASFVFAKEALEAGEGKGGYASELTPEQQKAQSDLVAEHLKKMDVVITTALIPGRPAPKLITQAMLSAMKPGSVVVDLAAPRGGNVEGEADGVTVLRPRNILSGLPGEASNLLARNFLSFVTLITDKEAGAIHVDPEDEIVRGVQLTRDGDVVHERFLQN</sequence>
<dbReference type="GO" id="GO:0016491">
    <property type="term" value="F:oxidoreductase activity"/>
    <property type="evidence" value="ECO:0007669"/>
    <property type="project" value="InterPro"/>
</dbReference>
<dbReference type="Gene3D" id="3.40.50.720">
    <property type="entry name" value="NAD(P)-binding Rossmann-like Domain"/>
    <property type="match status" value="2"/>
</dbReference>
<comment type="caution">
    <text evidence="11">The sequence shown here is derived from an EMBL/GenBank/DDBJ whole genome shotgun (WGS) entry which is preliminary data.</text>
</comment>
<evidence type="ECO:0000256" key="1">
    <source>
        <dbReference type="ARBA" id="ARBA00003943"/>
    </source>
</evidence>
<dbReference type="PANTHER" id="PTHR10160">
    <property type="entry name" value="NAD(P) TRANSHYDROGENASE"/>
    <property type="match status" value="1"/>
</dbReference>
<comment type="similarity">
    <text evidence="2">Belongs to the AlaDH/PNT family.</text>
</comment>
<dbReference type="InterPro" id="IPR007886">
    <property type="entry name" value="AlaDH/PNT_N"/>
</dbReference>
<dbReference type="InterPro" id="IPR007698">
    <property type="entry name" value="AlaDH/PNT_NAD(H)-bd"/>
</dbReference>
<dbReference type="CDD" id="cd05304">
    <property type="entry name" value="Rubrum_tdh"/>
    <property type="match status" value="1"/>
</dbReference>
<comment type="function">
    <text evidence="1">The transhydrogenation between NADH and NADP is coupled to respiration and ATP hydrolysis and functions as a proton pump across the membrane.</text>
</comment>
<dbReference type="Proteomes" id="UP001142610">
    <property type="component" value="Unassembled WGS sequence"/>
</dbReference>